<sequence>MCLSLVYRYRVDLSVSDQTDEAVFVAFDLGMAKLTNIQPAEATHSVGVNARVDKDFPQFIADIVGKTFTFQLKLGEFSLTF</sequence>
<reference evidence="1" key="1">
    <citation type="submission" date="2018-11" db="EMBL/GenBank/DDBJ databases">
        <authorList>
            <consortium name="Genoscope - CEA"/>
            <person name="William W."/>
        </authorList>
    </citation>
    <scope>NUCLEOTIDE SEQUENCE</scope>
</reference>
<protein>
    <submittedName>
        <fullName evidence="1">Uncharacterized protein</fullName>
    </submittedName>
</protein>
<gene>
    <name evidence="1" type="ORF">BOLC2T07261H</name>
</gene>
<proteinExistence type="predicted"/>
<organism evidence="1">
    <name type="scientific">Brassica oleracea</name>
    <name type="common">Wild cabbage</name>
    <dbReference type="NCBI Taxonomy" id="3712"/>
    <lineage>
        <taxon>Eukaryota</taxon>
        <taxon>Viridiplantae</taxon>
        <taxon>Streptophyta</taxon>
        <taxon>Embryophyta</taxon>
        <taxon>Tracheophyta</taxon>
        <taxon>Spermatophyta</taxon>
        <taxon>Magnoliopsida</taxon>
        <taxon>eudicotyledons</taxon>
        <taxon>Gunneridae</taxon>
        <taxon>Pentapetalae</taxon>
        <taxon>rosids</taxon>
        <taxon>malvids</taxon>
        <taxon>Brassicales</taxon>
        <taxon>Brassicaceae</taxon>
        <taxon>Brassiceae</taxon>
        <taxon>Brassica</taxon>
    </lineage>
</organism>
<evidence type="ECO:0000313" key="1">
    <source>
        <dbReference type="EMBL" id="VDD20509.1"/>
    </source>
</evidence>
<dbReference type="SUPFAM" id="SSF50249">
    <property type="entry name" value="Nucleic acid-binding proteins"/>
    <property type="match status" value="1"/>
</dbReference>
<name>A0A3P6DMZ9_BRAOL</name>
<dbReference type="EMBL" id="LR031874">
    <property type="protein sequence ID" value="VDD20509.1"/>
    <property type="molecule type" value="Genomic_DNA"/>
</dbReference>
<dbReference type="InterPro" id="IPR012340">
    <property type="entry name" value="NA-bd_OB-fold"/>
</dbReference>
<dbReference type="AlphaFoldDB" id="A0A3P6DMZ9"/>
<dbReference type="Gene3D" id="2.40.50.140">
    <property type="entry name" value="Nucleic acid-binding proteins"/>
    <property type="match status" value="1"/>
</dbReference>
<accession>A0A3P6DMZ9</accession>